<evidence type="ECO:0000256" key="7">
    <source>
        <dbReference type="SAM" id="Phobius"/>
    </source>
</evidence>
<dbReference type="Pfam" id="PF00084">
    <property type="entry name" value="Sushi"/>
    <property type="match status" value="3"/>
</dbReference>
<evidence type="ECO:0000256" key="5">
    <source>
        <dbReference type="PROSITE-ProRule" id="PRU00302"/>
    </source>
</evidence>
<evidence type="ECO:0000256" key="3">
    <source>
        <dbReference type="ARBA" id="ARBA00022729"/>
    </source>
</evidence>
<dbReference type="InterPro" id="IPR051503">
    <property type="entry name" value="ComplSys_Reg/VirEntry_Med"/>
</dbReference>
<comment type="subcellular location">
    <subcellularLocation>
        <location evidence="1">Virion</location>
    </subcellularLocation>
</comment>
<dbReference type="Proteomes" id="UP000504632">
    <property type="component" value="Chromosome 6"/>
</dbReference>
<dbReference type="Gene3D" id="2.10.70.10">
    <property type="entry name" value="Complement Module, domain 1"/>
    <property type="match status" value="3"/>
</dbReference>
<evidence type="ECO:0000256" key="6">
    <source>
        <dbReference type="SAM" id="MobiDB-lite"/>
    </source>
</evidence>
<evidence type="ECO:0000259" key="9">
    <source>
        <dbReference type="PROSITE" id="PS50923"/>
    </source>
</evidence>
<keyword evidence="4 5" id="KW-1015">Disulfide bond</keyword>
<keyword evidence="7 11" id="KW-0812">Transmembrane</keyword>
<keyword evidence="10" id="KW-1185">Reference proteome</keyword>
<dbReference type="OrthoDB" id="8961654at2759"/>
<protein>
    <submittedName>
        <fullName evidence="11">Complement decay-accelerating factor transmembrane isoform isoform X1</fullName>
    </submittedName>
</protein>
<evidence type="ECO:0000313" key="10">
    <source>
        <dbReference type="Proteomes" id="UP000504632"/>
    </source>
</evidence>
<keyword evidence="2 5" id="KW-0768">Sushi</keyword>
<name>A0A6J2VKZ0_CHACN</name>
<keyword evidence="7" id="KW-1133">Transmembrane helix</keyword>
<reference evidence="11" key="1">
    <citation type="submission" date="2025-08" db="UniProtKB">
        <authorList>
            <consortium name="RefSeq"/>
        </authorList>
    </citation>
    <scope>IDENTIFICATION</scope>
</reference>
<evidence type="ECO:0000256" key="1">
    <source>
        <dbReference type="ARBA" id="ARBA00004328"/>
    </source>
</evidence>
<feature type="compositionally biased region" description="Polar residues" evidence="6">
    <location>
        <begin position="212"/>
        <end position="226"/>
    </location>
</feature>
<feature type="signal peptide" evidence="8">
    <location>
        <begin position="1"/>
        <end position="22"/>
    </location>
</feature>
<feature type="domain" description="Sushi" evidence="9">
    <location>
        <begin position="23"/>
        <end position="87"/>
    </location>
</feature>
<evidence type="ECO:0000256" key="4">
    <source>
        <dbReference type="ARBA" id="ARBA00023157"/>
    </source>
</evidence>
<dbReference type="CDD" id="cd00033">
    <property type="entry name" value="CCP"/>
    <property type="match status" value="2"/>
</dbReference>
<gene>
    <name evidence="11" type="primary">LOC115813982</name>
</gene>
<keyword evidence="3 8" id="KW-0732">Signal</keyword>
<organism evidence="10 11">
    <name type="scientific">Chanos chanos</name>
    <name type="common">Milkfish</name>
    <name type="synonym">Mugil chanos</name>
    <dbReference type="NCBI Taxonomy" id="29144"/>
    <lineage>
        <taxon>Eukaryota</taxon>
        <taxon>Metazoa</taxon>
        <taxon>Chordata</taxon>
        <taxon>Craniata</taxon>
        <taxon>Vertebrata</taxon>
        <taxon>Euteleostomi</taxon>
        <taxon>Actinopterygii</taxon>
        <taxon>Neopterygii</taxon>
        <taxon>Teleostei</taxon>
        <taxon>Ostariophysi</taxon>
        <taxon>Gonorynchiformes</taxon>
        <taxon>Chanidae</taxon>
        <taxon>Chanos</taxon>
    </lineage>
</organism>
<dbReference type="InterPro" id="IPR035976">
    <property type="entry name" value="Sushi/SCR/CCP_sf"/>
</dbReference>
<accession>A0A6J2VKZ0</accession>
<dbReference type="AlphaFoldDB" id="A0A6J2VKZ0"/>
<feature type="chain" id="PRO_5027084386" evidence="8">
    <location>
        <begin position="23"/>
        <end position="329"/>
    </location>
</feature>
<feature type="region of interest" description="Disordered" evidence="6">
    <location>
        <begin position="212"/>
        <end position="232"/>
    </location>
</feature>
<dbReference type="PANTHER" id="PTHR45785:SF2">
    <property type="entry name" value="COMPLEMENT FACTOR H-RELATED"/>
    <property type="match status" value="1"/>
</dbReference>
<dbReference type="GeneID" id="115813982"/>
<proteinExistence type="predicted"/>
<dbReference type="RefSeq" id="XP_030632543.1">
    <property type="nucleotide sequence ID" value="XM_030776683.1"/>
</dbReference>
<evidence type="ECO:0000256" key="2">
    <source>
        <dbReference type="ARBA" id="ARBA00022659"/>
    </source>
</evidence>
<evidence type="ECO:0000256" key="8">
    <source>
        <dbReference type="SAM" id="SignalP"/>
    </source>
</evidence>
<feature type="domain" description="Sushi" evidence="9">
    <location>
        <begin position="145"/>
        <end position="206"/>
    </location>
</feature>
<dbReference type="PANTHER" id="PTHR45785">
    <property type="entry name" value="COMPLEMENT FACTOR H-RELATED"/>
    <property type="match status" value="1"/>
</dbReference>
<feature type="domain" description="Sushi" evidence="9">
    <location>
        <begin position="88"/>
        <end position="144"/>
    </location>
</feature>
<dbReference type="SMART" id="SM00032">
    <property type="entry name" value="CCP"/>
    <property type="match status" value="3"/>
</dbReference>
<sequence length="329" mass="36302">MTWERLLLSAVTLSLILTPSKGAECEEPTNLEGNVVLTDDARLKNNFPSGTIITLECANGYVTTDGSTNTITCTNGKWSKVELDCKKKDCGQPKDSPNLRYEVQTDTLFGSYIRAVCDTGYELQGPTFRQCLATGWVGRPRCVLVTCKSPPEIENSVISGPLSTEDIKFNDTIEYSCKDGYTFNGSSSIYCDEHGKYSKPLPVCVEQRTTTQPNEATTAFSPTETEQYTEKQPDEAIKTTAEGRPDDHSTSQPTQTAHTNDDMMMIVTVVIAVICVLCVLLFACVSWIYSKRGSYTTGEDLRTKEELLLDQCQSVECTPTSFNQTASVR</sequence>
<comment type="caution">
    <text evidence="5">Lacks conserved residue(s) required for the propagation of feature annotation.</text>
</comment>
<dbReference type="InterPro" id="IPR000436">
    <property type="entry name" value="Sushi_SCR_CCP_dom"/>
</dbReference>
<feature type="transmembrane region" description="Helical" evidence="7">
    <location>
        <begin position="263"/>
        <end position="289"/>
    </location>
</feature>
<keyword evidence="7" id="KW-0472">Membrane</keyword>
<dbReference type="SUPFAM" id="SSF57535">
    <property type="entry name" value="Complement control module/SCR domain"/>
    <property type="match status" value="3"/>
</dbReference>
<evidence type="ECO:0000313" key="11">
    <source>
        <dbReference type="RefSeq" id="XP_030632543.1"/>
    </source>
</evidence>
<feature type="disulfide bond" evidence="5">
    <location>
        <begin position="177"/>
        <end position="204"/>
    </location>
</feature>
<dbReference type="InParanoid" id="A0A6J2VKZ0"/>
<dbReference type="PROSITE" id="PS50923">
    <property type="entry name" value="SUSHI"/>
    <property type="match status" value="3"/>
</dbReference>